<dbReference type="Proteomes" id="UP000095209">
    <property type="component" value="Unassembled WGS sequence"/>
</dbReference>
<keyword evidence="3" id="KW-1185">Reference proteome</keyword>
<dbReference type="RefSeq" id="WP_069715616.1">
    <property type="nucleotide sequence ID" value="NZ_MJEH01000003.1"/>
</dbReference>
<evidence type="ECO:0000313" key="2">
    <source>
        <dbReference type="EMBL" id="OEH94260.1"/>
    </source>
</evidence>
<keyword evidence="1" id="KW-0472">Membrane</keyword>
<name>A0A1E5LJJ8_9BACI</name>
<sequence length="79" mass="8377">MGDEHTKSCCSCTGAGIALGFFSLGLFIVIATALVLAGLLWSVPAIVVLVISSFLVLIVLIMIWKLLSACLPKHEDKDC</sequence>
<keyword evidence="1" id="KW-1133">Transmembrane helix</keyword>
<reference evidence="2 3" key="1">
    <citation type="submission" date="2016-08" db="EMBL/GenBank/DDBJ databases">
        <title>Genome of Bacillus solimangrovi GH2-4.</title>
        <authorList>
            <person name="Lim S."/>
            <person name="Kim B.-C."/>
        </authorList>
    </citation>
    <scope>NUCLEOTIDE SEQUENCE [LARGE SCALE GENOMIC DNA]</scope>
    <source>
        <strain evidence="2 3">GH2-4</strain>
    </source>
</reference>
<keyword evidence="1" id="KW-0812">Transmembrane</keyword>
<dbReference type="AlphaFoldDB" id="A0A1E5LJJ8"/>
<gene>
    <name evidence="2" type="ORF">BFG57_08355</name>
</gene>
<protein>
    <submittedName>
        <fullName evidence="2">Uncharacterized protein</fullName>
    </submittedName>
</protein>
<proteinExistence type="predicted"/>
<evidence type="ECO:0000313" key="3">
    <source>
        <dbReference type="Proteomes" id="UP000095209"/>
    </source>
</evidence>
<feature type="transmembrane region" description="Helical" evidence="1">
    <location>
        <begin position="12"/>
        <end position="39"/>
    </location>
</feature>
<accession>A0A1E5LJJ8</accession>
<comment type="caution">
    <text evidence="2">The sequence shown here is derived from an EMBL/GenBank/DDBJ whole genome shotgun (WGS) entry which is preliminary data.</text>
</comment>
<dbReference type="EMBL" id="MJEH01000003">
    <property type="protein sequence ID" value="OEH94260.1"/>
    <property type="molecule type" value="Genomic_DNA"/>
</dbReference>
<evidence type="ECO:0000256" key="1">
    <source>
        <dbReference type="SAM" id="Phobius"/>
    </source>
</evidence>
<organism evidence="2 3">
    <name type="scientific">Bacillus solimangrovi</name>
    <dbReference type="NCBI Taxonomy" id="1305675"/>
    <lineage>
        <taxon>Bacteria</taxon>
        <taxon>Bacillati</taxon>
        <taxon>Bacillota</taxon>
        <taxon>Bacilli</taxon>
        <taxon>Bacillales</taxon>
        <taxon>Bacillaceae</taxon>
        <taxon>Bacillus</taxon>
    </lineage>
</organism>
<feature type="transmembrane region" description="Helical" evidence="1">
    <location>
        <begin position="45"/>
        <end position="67"/>
    </location>
</feature>